<dbReference type="Gene3D" id="1.10.1220.170">
    <property type="match status" value="1"/>
</dbReference>
<protein>
    <recommendedName>
        <fullName evidence="2">Antitoxin</fullName>
    </recommendedName>
</protein>
<gene>
    <name evidence="3" type="ORF">MAESPC_04264</name>
</gene>
<comment type="similarity">
    <text evidence="1 2">Belongs to the phD/YefM antitoxin family.</text>
</comment>
<dbReference type="SUPFAM" id="SSF143120">
    <property type="entry name" value="YefM-like"/>
    <property type="match status" value="1"/>
</dbReference>
<dbReference type="InterPro" id="IPR006442">
    <property type="entry name" value="Antitoxin_Phd/YefM"/>
</dbReference>
<dbReference type="PANTHER" id="PTHR33713:SF6">
    <property type="entry name" value="ANTITOXIN YEFM"/>
    <property type="match status" value="1"/>
</dbReference>
<dbReference type="InterPro" id="IPR036165">
    <property type="entry name" value="YefM-like_sf"/>
</dbReference>
<name>S3K192_MICAE</name>
<dbReference type="InterPro" id="IPR051405">
    <property type="entry name" value="phD/YefM_antitoxin"/>
</dbReference>
<dbReference type="PATRIC" id="fig|482300.6.peg.4734"/>
<accession>S3K192</accession>
<evidence type="ECO:0000256" key="1">
    <source>
        <dbReference type="ARBA" id="ARBA00009981"/>
    </source>
</evidence>
<evidence type="ECO:0000313" key="4">
    <source>
        <dbReference type="Proteomes" id="UP000014617"/>
    </source>
</evidence>
<evidence type="ECO:0000313" key="3">
    <source>
        <dbReference type="EMBL" id="EPF19014.1"/>
    </source>
</evidence>
<dbReference type="AlphaFoldDB" id="S3K192"/>
<reference evidence="3 4" key="1">
    <citation type="journal article" date="2013" name="Genome Announc.">
        <title>Draft Genome Sequence of the Brazilian Toxic Bloom-Forming Cyanobacterium Microcystis aeruginosa Strain SPC777.</title>
        <authorList>
            <person name="Fiore M.F."/>
            <person name="Alvarenga D.O."/>
            <person name="Varani A.M."/>
            <person name="Hoff-Risseti C."/>
            <person name="Crespim E."/>
            <person name="Ramos R.T."/>
            <person name="Silva A."/>
            <person name="Schaker P.D."/>
            <person name="Heck K."/>
            <person name="Rigonato J."/>
            <person name="Schneider M.P."/>
        </authorList>
    </citation>
    <scope>NUCLEOTIDE SEQUENCE [LARGE SCALE GENOMIC DNA]</scope>
    <source>
        <strain evidence="4">SPC 777</strain>
    </source>
</reference>
<comment type="caution">
    <text evidence="3">The sequence shown here is derived from an EMBL/GenBank/DDBJ whole genome shotgun (WGS) entry which is preliminary data.</text>
</comment>
<sequence length="137" mass="15732">MAMLPIPTTYTSYTQAQEHFLQVLEQLELGNSIIIVQRQGHHDVALIAADELSALLEEVYLLRSPANAQRLFQSLNWSQERLSQTAATTSLEELRQELETEIEQEKAGSSLLFMLNQQTRCQDNILLTQKFRKFLKP</sequence>
<proteinExistence type="inferred from homology"/>
<comment type="function">
    <text evidence="2">Antitoxin component of a type II toxin-antitoxin (TA) system.</text>
</comment>
<evidence type="ECO:0000256" key="2">
    <source>
        <dbReference type="RuleBase" id="RU362080"/>
    </source>
</evidence>
<dbReference type="EMBL" id="ASZQ01000259">
    <property type="protein sequence ID" value="EPF19014.1"/>
    <property type="molecule type" value="Genomic_DNA"/>
</dbReference>
<organism evidence="3 4">
    <name type="scientific">Microcystis aeruginosa SPC777</name>
    <dbReference type="NCBI Taxonomy" id="482300"/>
    <lineage>
        <taxon>Bacteria</taxon>
        <taxon>Bacillati</taxon>
        <taxon>Cyanobacteriota</taxon>
        <taxon>Cyanophyceae</taxon>
        <taxon>Oscillatoriophycideae</taxon>
        <taxon>Chroococcales</taxon>
        <taxon>Microcystaceae</taxon>
        <taxon>Microcystis</taxon>
    </lineage>
</organism>
<dbReference type="Proteomes" id="UP000014617">
    <property type="component" value="Unassembled WGS sequence"/>
</dbReference>
<dbReference type="PANTHER" id="PTHR33713">
    <property type="entry name" value="ANTITOXIN YAFN-RELATED"/>
    <property type="match status" value="1"/>
</dbReference>
<dbReference type="Pfam" id="PF02604">
    <property type="entry name" value="PhdYeFM_antitox"/>
    <property type="match status" value="1"/>
</dbReference>